<dbReference type="PANTHER" id="PTHR10924:SF6">
    <property type="entry name" value="SOLUTE CARRIER FAMILY 49 MEMBER A3"/>
    <property type="match status" value="1"/>
</dbReference>
<feature type="transmembrane region" description="Helical" evidence="5">
    <location>
        <begin position="395"/>
        <end position="419"/>
    </location>
</feature>
<feature type="transmembrane region" description="Helical" evidence="5">
    <location>
        <begin position="305"/>
        <end position="324"/>
    </location>
</feature>
<keyword evidence="3 5" id="KW-1133">Transmembrane helix</keyword>
<name>A0AAD1UDC5_EUPCR</name>
<feature type="transmembrane region" description="Helical" evidence="5">
    <location>
        <begin position="360"/>
        <end position="383"/>
    </location>
</feature>
<keyword evidence="8" id="KW-1185">Reference proteome</keyword>
<evidence type="ECO:0000256" key="5">
    <source>
        <dbReference type="SAM" id="Phobius"/>
    </source>
</evidence>
<dbReference type="GO" id="GO:0022857">
    <property type="term" value="F:transmembrane transporter activity"/>
    <property type="evidence" value="ECO:0007669"/>
    <property type="project" value="InterPro"/>
</dbReference>
<reference evidence="7" key="1">
    <citation type="submission" date="2023-07" db="EMBL/GenBank/DDBJ databases">
        <authorList>
            <consortium name="AG Swart"/>
            <person name="Singh M."/>
            <person name="Singh A."/>
            <person name="Seah K."/>
            <person name="Emmerich C."/>
        </authorList>
    </citation>
    <scope>NUCLEOTIDE SEQUENCE</scope>
    <source>
        <strain evidence="7">DP1</strain>
    </source>
</reference>
<comment type="subcellular location">
    <subcellularLocation>
        <location evidence="1">Membrane</location>
        <topology evidence="1">Multi-pass membrane protein</topology>
    </subcellularLocation>
</comment>
<dbReference type="GO" id="GO:0016020">
    <property type="term" value="C:membrane"/>
    <property type="evidence" value="ECO:0007669"/>
    <property type="project" value="UniProtKB-SubCell"/>
</dbReference>
<feature type="transmembrane region" description="Helical" evidence="5">
    <location>
        <begin position="108"/>
        <end position="126"/>
    </location>
</feature>
<evidence type="ECO:0000259" key="6">
    <source>
        <dbReference type="PROSITE" id="PS50850"/>
    </source>
</evidence>
<feature type="transmembrane region" description="Helical" evidence="5">
    <location>
        <begin position="132"/>
        <end position="156"/>
    </location>
</feature>
<dbReference type="Gene3D" id="1.20.1250.20">
    <property type="entry name" value="MFS general substrate transporter like domains"/>
    <property type="match status" value="1"/>
</dbReference>
<dbReference type="PANTHER" id="PTHR10924">
    <property type="entry name" value="MAJOR FACILITATOR SUPERFAMILY PROTEIN-RELATED"/>
    <property type="match status" value="1"/>
</dbReference>
<feature type="transmembrane region" description="Helical" evidence="5">
    <location>
        <begin position="270"/>
        <end position="293"/>
    </location>
</feature>
<dbReference type="InterPro" id="IPR020846">
    <property type="entry name" value="MFS_dom"/>
</dbReference>
<proteinExistence type="predicted"/>
<dbReference type="Proteomes" id="UP001295684">
    <property type="component" value="Unassembled WGS sequence"/>
</dbReference>
<dbReference type="InterPro" id="IPR011701">
    <property type="entry name" value="MFS"/>
</dbReference>
<evidence type="ECO:0000313" key="7">
    <source>
        <dbReference type="EMBL" id="CAI2366719.1"/>
    </source>
</evidence>
<feature type="transmembrane region" description="Helical" evidence="5">
    <location>
        <begin position="168"/>
        <end position="191"/>
    </location>
</feature>
<feature type="transmembrane region" description="Helical" evidence="5">
    <location>
        <begin position="425"/>
        <end position="445"/>
    </location>
</feature>
<keyword evidence="4 5" id="KW-0472">Membrane</keyword>
<feature type="domain" description="Major facilitator superfamily (MFS) profile" evidence="6">
    <location>
        <begin position="42"/>
        <end position="450"/>
    </location>
</feature>
<dbReference type="EMBL" id="CAMPGE010007803">
    <property type="protein sequence ID" value="CAI2366719.1"/>
    <property type="molecule type" value="Genomic_DNA"/>
</dbReference>
<dbReference type="PROSITE" id="PS50850">
    <property type="entry name" value="MFS"/>
    <property type="match status" value="1"/>
</dbReference>
<evidence type="ECO:0000256" key="2">
    <source>
        <dbReference type="ARBA" id="ARBA00022692"/>
    </source>
</evidence>
<organism evidence="7 8">
    <name type="scientific">Euplotes crassus</name>
    <dbReference type="NCBI Taxonomy" id="5936"/>
    <lineage>
        <taxon>Eukaryota</taxon>
        <taxon>Sar</taxon>
        <taxon>Alveolata</taxon>
        <taxon>Ciliophora</taxon>
        <taxon>Intramacronucleata</taxon>
        <taxon>Spirotrichea</taxon>
        <taxon>Hypotrichia</taxon>
        <taxon>Euplotida</taxon>
        <taxon>Euplotidae</taxon>
        <taxon>Moneuplotes</taxon>
    </lineage>
</organism>
<evidence type="ECO:0000256" key="4">
    <source>
        <dbReference type="ARBA" id="ARBA00023136"/>
    </source>
</evidence>
<keyword evidence="2 5" id="KW-0812">Transmembrane</keyword>
<evidence type="ECO:0000313" key="8">
    <source>
        <dbReference type="Proteomes" id="UP001295684"/>
    </source>
</evidence>
<dbReference type="InterPro" id="IPR036259">
    <property type="entry name" value="MFS_trans_sf"/>
</dbReference>
<feature type="transmembrane region" description="Helical" evidence="5">
    <location>
        <begin position="336"/>
        <end position="354"/>
    </location>
</feature>
<feature type="transmembrane region" description="Helical" evidence="5">
    <location>
        <begin position="77"/>
        <end position="96"/>
    </location>
</feature>
<sequence>MSTSKPGEYKQPEDVSYKLYKSSNLTDESSDKKEYILYPYRWIICIFFSIQQIGLGMMMVGFSPITAFMAKVYDVNSIWTTMIVLCYSIIFVPVNVPANALIKAKGIAYPIRIASVVFIAGAWIRMLVKVDFFFILIGQCINALGMPFVQALGATIASTWFGEKERALITTITSLASVLGLIIGFALPAIFVDDEETNFEKAKDQIYQFIWVQSIAVTVCSIPCFFTVRKEPNTPPSRSAEQMRDPNKNAQEENKFWKDMGKMLSSLNFWLLNIVFSFIYSIYNTLGAAVSVITEKFGYSSTDNSIFGVVFIVSGISGSILHGILLDKYGKYKLQYILICALSIGSIGLITGIIDIGEVWLTSIGLFFVGLGLIPIIGVANSFCAEIIHPINEAVGCGFILSCGSLLTIPYTLLVNYMVENHSKWWSFVLFGAGAVIAFIASVLVKEDLKKSKLDLNKDEEQTSKLLEDNDS</sequence>
<protein>
    <recommendedName>
        <fullName evidence="6">Major facilitator superfamily (MFS) profile domain-containing protein</fullName>
    </recommendedName>
</protein>
<dbReference type="Pfam" id="PF07690">
    <property type="entry name" value="MFS_1"/>
    <property type="match status" value="1"/>
</dbReference>
<dbReference type="InterPro" id="IPR049680">
    <property type="entry name" value="FLVCR1-2_SLC49-like"/>
</dbReference>
<evidence type="ECO:0000256" key="3">
    <source>
        <dbReference type="ARBA" id="ARBA00022989"/>
    </source>
</evidence>
<feature type="transmembrane region" description="Helical" evidence="5">
    <location>
        <begin position="42"/>
        <end position="65"/>
    </location>
</feature>
<dbReference type="AlphaFoldDB" id="A0AAD1UDC5"/>
<evidence type="ECO:0000256" key="1">
    <source>
        <dbReference type="ARBA" id="ARBA00004141"/>
    </source>
</evidence>
<feature type="transmembrane region" description="Helical" evidence="5">
    <location>
        <begin position="206"/>
        <end position="228"/>
    </location>
</feature>
<gene>
    <name evidence="7" type="ORF">ECRASSUSDP1_LOCUS7992</name>
</gene>
<comment type="caution">
    <text evidence="7">The sequence shown here is derived from an EMBL/GenBank/DDBJ whole genome shotgun (WGS) entry which is preliminary data.</text>
</comment>
<dbReference type="SUPFAM" id="SSF103473">
    <property type="entry name" value="MFS general substrate transporter"/>
    <property type="match status" value="1"/>
</dbReference>
<accession>A0AAD1UDC5</accession>